<name>A0A2S3HLU8_9POAL</name>
<evidence type="ECO:0000313" key="1">
    <source>
        <dbReference type="EMBL" id="PAN25825.1"/>
    </source>
</evidence>
<proteinExistence type="predicted"/>
<protein>
    <submittedName>
        <fullName evidence="1">Uncharacterized protein</fullName>
    </submittedName>
</protein>
<sequence>MSPVISRDKCRCSLCFASHPATVASESTQLFRQVNSEAAAIARSTAASGHKQNARVSLRLSSSLVGLTVRREACQLVSGTWNLFSVPKLSCRGDQVQCIKKI</sequence>
<dbReference type="AlphaFoldDB" id="A0A2S3HLU8"/>
<dbReference type="EMBL" id="CM008049">
    <property type="protein sequence ID" value="PAN25825.1"/>
    <property type="molecule type" value="Genomic_DNA"/>
</dbReference>
<reference evidence="1" key="1">
    <citation type="submission" date="2018-04" db="EMBL/GenBank/DDBJ databases">
        <title>WGS assembly of Panicum hallii.</title>
        <authorList>
            <person name="Lovell J."/>
            <person name="Jenkins J."/>
            <person name="Lowry D."/>
            <person name="Mamidi S."/>
            <person name="Sreedasyam A."/>
            <person name="Weng X."/>
            <person name="Barry K."/>
            <person name="Bonette J."/>
            <person name="Campitelli B."/>
            <person name="Daum C."/>
            <person name="Gordon S."/>
            <person name="Gould B."/>
            <person name="Lipzen A."/>
            <person name="Macqueen A."/>
            <person name="Palacio-Mejia J."/>
            <person name="Plott C."/>
            <person name="Shakirov E."/>
            <person name="Shu S."/>
            <person name="Yoshinaga Y."/>
            <person name="Zane M."/>
            <person name="Rokhsar D."/>
            <person name="Grimwood J."/>
            <person name="Schmutz J."/>
            <person name="Juenger T."/>
        </authorList>
    </citation>
    <scope>NUCLEOTIDE SEQUENCE [LARGE SCALE GENOMIC DNA]</scope>
    <source>
        <strain evidence="1">FIL2</strain>
    </source>
</reference>
<accession>A0A2S3HLU8</accession>
<organism evidence="1">
    <name type="scientific">Panicum hallii</name>
    <dbReference type="NCBI Taxonomy" id="206008"/>
    <lineage>
        <taxon>Eukaryota</taxon>
        <taxon>Viridiplantae</taxon>
        <taxon>Streptophyta</taxon>
        <taxon>Embryophyta</taxon>
        <taxon>Tracheophyta</taxon>
        <taxon>Spermatophyta</taxon>
        <taxon>Magnoliopsida</taxon>
        <taxon>Liliopsida</taxon>
        <taxon>Poales</taxon>
        <taxon>Poaceae</taxon>
        <taxon>PACMAD clade</taxon>
        <taxon>Panicoideae</taxon>
        <taxon>Panicodae</taxon>
        <taxon>Paniceae</taxon>
        <taxon>Panicinae</taxon>
        <taxon>Panicum</taxon>
        <taxon>Panicum sect. Panicum</taxon>
    </lineage>
</organism>
<dbReference type="Gramene" id="PAN25825">
    <property type="protein sequence ID" value="PAN25825"/>
    <property type="gene ID" value="PAHAL_4G328200"/>
</dbReference>
<dbReference type="Proteomes" id="UP000243499">
    <property type="component" value="Chromosome 4"/>
</dbReference>
<gene>
    <name evidence="1" type="ORF">PAHAL_4G328200</name>
</gene>